<dbReference type="InterPro" id="IPR057326">
    <property type="entry name" value="KR_dom"/>
</dbReference>
<dbReference type="SMART" id="SM00829">
    <property type="entry name" value="PKS_ER"/>
    <property type="match status" value="1"/>
</dbReference>
<evidence type="ECO:0000256" key="1">
    <source>
        <dbReference type="ARBA" id="ARBA00022450"/>
    </source>
</evidence>
<dbReference type="SMART" id="SM00827">
    <property type="entry name" value="PKS_AT"/>
    <property type="match status" value="1"/>
</dbReference>
<dbReference type="Proteomes" id="UP001303647">
    <property type="component" value="Unassembled WGS sequence"/>
</dbReference>
<feature type="region of interest" description="C-terminal hotdog fold" evidence="8">
    <location>
        <begin position="1120"/>
        <end position="1277"/>
    </location>
</feature>
<dbReference type="PROSITE" id="PS00606">
    <property type="entry name" value="KS3_1"/>
    <property type="match status" value="1"/>
</dbReference>
<dbReference type="CDD" id="cd05195">
    <property type="entry name" value="enoyl_red"/>
    <property type="match status" value="1"/>
</dbReference>
<dbReference type="CDD" id="cd00833">
    <property type="entry name" value="PKS"/>
    <property type="match status" value="1"/>
</dbReference>
<keyword evidence="7" id="KW-0012">Acyltransferase</keyword>
<dbReference type="Pfam" id="PF21089">
    <property type="entry name" value="PKS_DH_N"/>
    <property type="match status" value="1"/>
</dbReference>
<dbReference type="InterPro" id="IPR049552">
    <property type="entry name" value="PKS_DH_N"/>
</dbReference>
<feature type="domain" description="PKS/mFAS DH" evidence="11">
    <location>
        <begin position="960"/>
        <end position="1277"/>
    </location>
</feature>
<dbReference type="InterPro" id="IPR016036">
    <property type="entry name" value="Malonyl_transacylase_ACP-bd"/>
</dbReference>
<keyword evidence="6" id="KW-0511">Multifunctional enzyme</keyword>
<dbReference type="InterPro" id="IPR014031">
    <property type="entry name" value="Ketoacyl_synth_C"/>
</dbReference>
<dbReference type="Pfam" id="PF16197">
    <property type="entry name" value="KAsynt_C_assoc"/>
    <property type="match status" value="1"/>
</dbReference>
<keyword evidence="5" id="KW-0560">Oxidoreductase</keyword>
<dbReference type="InterPro" id="IPR016039">
    <property type="entry name" value="Thiolase-like"/>
</dbReference>
<dbReference type="PROSITE" id="PS52019">
    <property type="entry name" value="PKS_MFAS_DH"/>
    <property type="match status" value="1"/>
</dbReference>
<dbReference type="Pfam" id="PF02801">
    <property type="entry name" value="Ketoacyl-synt_C"/>
    <property type="match status" value="1"/>
</dbReference>
<dbReference type="InterPro" id="IPR050091">
    <property type="entry name" value="PKS_NRPS_Biosynth_Enz"/>
</dbReference>
<dbReference type="SUPFAM" id="SSF47336">
    <property type="entry name" value="ACP-like"/>
    <property type="match status" value="1"/>
</dbReference>
<dbReference type="SMART" id="SM00822">
    <property type="entry name" value="PKS_KR"/>
    <property type="match status" value="1"/>
</dbReference>
<dbReference type="GO" id="GO:0016491">
    <property type="term" value="F:oxidoreductase activity"/>
    <property type="evidence" value="ECO:0007669"/>
    <property type="project" value="UniProtKB-KW"/>
</dbReference>
<dbReference type="InterPro" id="IPR036291">
    <property type="entry name" value="NAD(P)-bd_dom_sf"/>
</dbReference>
<dbReference type="Gene3D" id="3.40.47.10">
    <property type="match status" value="1"/>
</dbReference>
<evidence type="ECO:0000259" key="11">
    <source>
        <dbReference type="PROSITE" id="PS52019"/>
    </source>
</evidence>
<evidence type="ECO:0000256" key="6">
    <source>
        <dbReference type="ARBA" id="ARBA00023268"/>
    </source>
</evidence>
<dbReference type="SMART" id="SM00823">
    <property type="entry name" value="PKS_PP"/>
    <property type="match status" value="1"/>
</dbReference>
<dbReference type="EMBL" id="MU857784">
    <property type="protein sequence ID" value="KAK4243753.1"/>
    <property type="molecule type" value="Genomic_DNA"/>
</dbReference>
<dbReference type="InterPro" id="IPR049900">
    <property type="entry name" value="PKS_mFAS_DH"/>
</dbReference>
<dbReference type="PROSITE" id="PS00012">
    <property type="entry name" value="PHOSPHOPANTETHEINE"/>
    <property type="match status" value="1"/>
</dbReference>
<sequence>MANEDKQEPIAIVGAACRLPGQVSNLGNLWDMISNAKTGHCKVPEDRWDGELLYHPDPDRKGTMAVKHGYFLQQDISKFDAPFFSTTAKEAAAMDPMKRLLLEVSYECIENAGIPMESLVNSQTGCYVGCMTNDYELLSAHDTQDLGYSAATGLSEAMTANRVSWFFGLRGPSLTLDTACSSSLYALHLACQALKLGEVEQALVAGVNLILYPNCMEQFSGIHMLSPEGISHSFDDRANGYGRGEGIGCLAVKRLSDALRDGDTIRAVIRHTGVNADGKTPSITQPSSEAQADLIQRTYAAAGLSLTSTEYFESHGTGTPVGDPIELRAIASTIGAARAAEGLGPLYVGSVKPNVGHTEGCSGLAGVFKAILCLENGMLVPTYDVQTVSPKLNLTEWNLALPSQTMEWPGSGQRRISVNSFGFGGANAHVILDDAYHYLKERNLVGNHNTTVYNDESSDSAISTGISTPTTSESEKCEDKQLFVFSSRDQAGLQRLAQVYRNELESKAKEEDLQYLYNLSYTLAARRSHHDFRYFVTASSLGELSTQLSKAVPKIKRSSRRDKNLVFVFTGQGAQWPAMGIQLLSHPVFKRSIWASQEYLQSHGCEWDVLEELCKTEDSKISLPEYSQTLCTVLQVALVDLLRHWNILPKATVGHSSGEIAAAYAASYISHSDAVKIAYVRGIISASVDKNGSMMAAGLSREEAQEYLAKVPAGSAVVACVNSPSSVTLSGDSEVIDLLEKLISADNKFARKLKVKTAYHSPHMQGVAQGYLERLGKLNTVEKPDGNTVMFSSLTGKLVTPGELTAEYWVANMCSTVEFAGALSALLSSTSQSSAGGRAKGIQTRWGGFVEVGPHAALSGPVQQNIAAANNQSAKEAPYVSAVMRGKDANESALTAAGQLWASGVDVDLSAANELLSHSPVASRLKVLTDLPTYPWDHSRSFWHETNATKAVRFPLAARTDLLGMPEDLQNPLEPRWKNYLRISENPWIEDHKITGTILYPAAGMLVMALEGALQLAEASKKIEGFRFRNISFARGLVVPLGDDTPVETHLSLLPAHKHLPNEFQFTVYTNTGTSWTKHCSGTVALEYVNENQEIDGEAVNLAWNKQVAEYKDLSSDPQAESLEVDDFYAQLEANGMEYGPLFRNVVSLQSVRAKKAVYGTIQIPDTQSVMPANFEYPHIIHPATMDGIFHLLLATVNDGRPTEEAAVPYHLEDMFVSAEQPQKAGSLFNGYSRLTSKTQSGREVVGDLVVSDDTFSAPKIVARGFSLRQVTSGQDSATTATDVSKAVNKCAVIKYAEDVDFIRTATDIKKLSGAAASPLVSWVTRLIHKKPLPHVLLVVDHDQWQSSDLLPTVHDLVGQRPGFGKLTTLATTSIVSRNLQKIWVSSKPADVQFWDVLNAEGLPTESDVFDLILVLGSQRIGERSAGVFATLKQALTDEGHLIVRASGGWLREWAVKRAIESLELPRLISIPGDSESLDYIGYNTEIPATIEMPSEVYFLLPTPAFNRTSALAGSLEAMLAAAKISVRFTTLTPDNASSLAGKHVISFVETESPLIYFWGADDLAAFRTLVSTAKHVLWITRGSLLESWAAGVEFSPAQGLLRVMRNEYPLSTLPHLDLSSAFDLAGQTSAQLVLEVWKASLAESAEMEYAELRGQIHIPRAVEFAGLDNSLQLSGGTLKPVHRPVHSSKKPLELSAVTGNDYLWTEDELAAHVIGPNEVEVEVEFIGLGWIQLSSKANLDNDKEDGVPLPKRAREAVGIVTRCGNNVTSVAPGQRVVVFNTAAAKTLVRQDEALVTAAPENLLPEEVAALPCALVAARYALELATLGRGQTVLIHDAAGILGQAVLQVSQAVGAEVFALVETKAQKNTLVKKFGVPTGRVFSSQSRSFISAVQDATKGRGVDVVIVSRPGPALLPSLDVLGDFGYVFDFEAGGADAPSIVLPPSKLNASLIRVDIDRLLRSKPHLASKLFQNAFSGSVVPVYPTQVFSVAHARQAVDALKTQRHAAAAVLSIGIDASVLTLPPPVDELALDPDGTYVLAGGLGALGLNIATMMAKHGAKHLVFLSRSGGSKNEQDLENFHNQGILAEAFKCDVNDAASVGQVFNKLRGENRTIKGIVQCAMVLEDAIFDNMDHEKWTRAFTPKTRGSRNLLEQLTPESNPFFILLSSITGIIGNTAQANYASGNTFEDALANHAARHKGIAATSIDVGLVADSSHFTATGGFGDLKDYLHRYQHGWVGLQCTLEELSVALQVVMRGKTADGCALPPQFVLGLGDKIVRSETVTGSSYTRDRKFDLRVVSPERDGTEEDGAGVESLNVTQKLKQAASLAEAAAAVELFFKTQVAAALDVEVDDVDGQRPLPELGVDSLKGVEMRNSVLKDMQSDVSVFELLSATPLTDIAAKIASRSSLVEVEISKAE</sequence>
<dbReference type="GO" id="GO:0004315">
    <property type="term" value="F:3-oxoacyl-[acyl-carrier-protein] synthase activity"/>
    <property type="evidence" value="ECO:0007669"/>
    <property type="project" value="InterPro"/>
</dbReference>
<dbReference type="PANTHER" id="PTHR43775:SF29">
    <property type="entry name" value="ASPERFURANONE POLYKETIDE SYNTHASE AFOG-RELATED"/>
    <property type="match status" value="1"/>
</dbReference>
<protein>
    <submittedName>
        <fullName evidence="12">Uncharacterized protein</fullName>
    </submittedName>
</protein>
<dbReference type="SUPFAM" id="SSF53901">
    <property type="entry name" value="Thiolase-like"/>
    <property type="match status" value="1"/>
</dbReference>
<evidence type="ECO:0000256" key="7">
    <source>
        <dbReference type="ARBA" id="ARBA00023315"/>
    </source>
</evidence>
<evidence type="ECO:0000256" key="2">
    <source>
        <dbReference type="ARBA" id="ARBA00022553"/>
    </source>
</evidence>
<dbReference type="InterPro" id="IPR001227">
    <property type="entry name" value="Ac_transferase_dom_sf"/>
</dbReference>
<dbReference type="SUPFAM" id="SSF52151">
    <property type="entry name" value="FabD/lysophospholipase-like"/>
    <property type="match status" value="1"/>
</dbReference>
<keyword evidence="1" id="KW-0596">Phosphopantetheine</keyword>
<dbReference type="InterPro" id="IPR049551">
    <property type="entry name" value="PKS_DH_C"/>
</dbReference>
<dbReference type="InterPro" id="IPR042104">
    <property type="entry name" value="PKS_dehydratase_sf"/>
</dbReference>
<dbReference type="InterPro" id="IPR020806">
    <property type="entry name" value="PKS_PP-bd"/>
</dbReference>
<dbReference type="InterPro" id="IPR009081">
    <property type="entry name" value="PP-bd_ACP"/>
</dbReference>
<evidence type="ECO:0000256" key="5">
    <source>
        <dbReference type="ARBA" id="ARBA00023002"/>
    </source>
</evidence>
<dbReference type="InterPro" id="IPR020807">
    <property type="entry name" value="PKS_DH"/>
</dbReference>
<evidence type="ECO:0000313" key="12">
    <source>
        <dbReference type="EMBL" id="KAK4243753.1"/>
    </source>
</evidence>
<dbReference type="SMART" id="SM00826">
    <property type="entry name" value="PKS_DH"/>
    <property type="match status" value="1"/>
</dbReference>
<organism evidence="12 13">
    <name type="scientific">Corynascus novoguineensis</name>
    <dbReference type="NCBI Taxonomy" id="1126955"/>
    <lineage>
        <taxon>Eukaryota</taxon>
        <taxon>Fungi</taxon>
        <taxon>Dikarya</taxon>
        <taxon>Ascomycota</taxon>
        <taxon>Pezizomycotina</taxon>
        <taxon>Sordariomycetes</taxon>
        <taxon>Sordariomycetidae</taxon>
        <taxon>Sordariales</taxon>
        <taxon>Chaetomiaceae</taxon>
        <taxon>Corynascus</taxon>
    </lineage>
</organism>
<dbReference type="PANTHER" id="PTHR43775">
    <property type="entry name" value="FATTY ACID SYNTHASE"/>
    <property type="match status" value="1"/>
</dbReference>
<evidence type="ECO:0000256" key="4">
    <source>
        <dbReference type="ARBA" id="ARBA00022857"/>
    </source>
</evidence>
<dbReference type="Gene3D" id="3.30.70.3290">
    <property type="match status" value="1"/>
</dbReference>
<dbReference type="PROSITE" id="PS50075">
    <property type="entry name" value="CARRIER"/>
    <property type="match status" value="1"/>
</dbReference>
<dbReference type="Pfam" id="PF23114">
    <property type="entry name" value="NAD-bd_HRPKS_sdrA"/>
    <property type="match status" value="1"/>
</dbReference>
<reference evidence="12" key="2">
    <citation type="submission" date="2023-05" db="EMBL/GenBank/DDBJ databases">
        <authorList>
            <consortium name="Lawrence Berkeley National Laboratory"/>
            <person name="Steindorff A."/>
            <person name="Hensen N."/>
            <person name="Bonometti L."/>
            <person name="Westerberg I."/>
            <person name="Brannstrom I.O."/>
            <person name="Guillou S."/>
            <person name="Cros-Aarteil S."/>
            <person name="Calhoun S."/>
            <person name="Haridas S."/>
            <person name="Kuo A."/>
            <person name="Mondo S."/>
            <person name="Pangilinan J."/>
            <person name="Riley R."/>
            <person name="Labutti K."/>
            <person name="Andreopoulos B."/>
            <person name="Lipzen A."/>
            <person name="Chen C."/>
            <person name="Yanf M."/>
            <person name="Daum C."/>
            <person name="Ng V."/>
            <person name="Clum A."/>
            <person name="Ohm R."/>
            <person name="Martin F."/>
            <person name="Silar P."/>
            <person name="Natvig D."/>
            <person name="Lalanne C."/>
            <person name="Gautier V."/>
            <person name="Ament-Velasquez S.L."/>
            <person name="Kruys A."/>
            <person name="Hutchinson M.I."/>
            <person name="Powell A.J."/>
            <person name="Barry K."/>
            <person name="Miller A.N."/>
            <person name="Grigoriev I.V."/>
            <person name="Debuchy R."/>
            <person name="Gladieux P."/>
            <person name="Thoren M.H."/>
            <person name="Johannesson H."/>
        </authorList>
    </citation>
    <scope>NUCLEOTIDE SEQUENCE</scope>
    <source>
        <strain evidence="12">CBS 359.72</strain>
    </source>
</reference>
<feature type="region of interest" description="N-terminal hotdog fold" evidence="8">
    <location>
        <begin position="960"/>
        <end position="1091"/>
    </location>
</feature>
<keyword evidence="2" id="KW-0597">Phosphoprotein</keyword>
<dbReference type="Gene3D" id="3.10.129.110">
    <property type="entry name" value="Polyketide synthase dehydratase"/>
    <property type="match status" value="1"/>
</dbReference>
<dbReference type="SUPFAM" id="SSF55048">
    <property type="entry name" value="Probable ACP-binding domain of malonyl-CoA ACP transacylase"/>
    <property type="match status" value="1"/>
</dbReference>
<dbReference type="SUPFAM" id="SSF50129">
    <property type="entry name" value="GroES-like"/>
    <property type="match status" value="1"/>
</dbReference>
<feature type="active site" description="Proton donor; for dehydratase activity" evidence="8">
    <location>
        <position position="1187"/>
    </location>
</feature>
<dbReference type="InterPro" id="IPR013149">
    <property type="entry name" value="ADH-like_C"/>
</dbReference>
<dbReference type="InterPro" id="IPR056501">
    <property type="entry name" value="NAD-bd_HRPKS_sdrA"/>
</dbReference>
<proteinExistence type="predicted"/>
<feature type="domain" description="Carrier" evidence="9">
    <location>
        <begin position="2333"/>
        <end position="2407"/>
    </location>
</feature>
<dbReference type="InterPro" id="IPR013968">
    <property type="entry name" value="PKS_KR"/>
</dbReference>
<dbReference type="InterPro" id="IPR036736">
    <property type="entry name" value="ACP-like_sf"/>
</dbReference>
<dbReference type="InterPro" id="IPR014043">
    <property type="entry name" value="Acyl_transferase_dom"/>
</dbReference>
<dbReference type="Pfam" id="PF08659">
    <property type="entry name" value="KR"/>
    <property type="match status" value="1"/>
</dbReference>
<keyword evidence="13" id="KW-1185">Reference proteome</keyword>
<dbReference type="GO" id="GO:0031177">
    <property type="term" value="F:phosphopantetheine binding"/>
    <property type="evidence" value="ECO:0007669"/>
    <property type="project" value="InterPro"/>
</dbReference>
<dbReference type="GO" id="GO:0006633">
    <property type="term" value="P:fatty acid biosynthetic process"/>
    <property type="evidence" value="ECO:0007669"/>
    <property type="project" value="InterPro"/>
</dbReference>
<dbReference type="InterPro" id="IPR020843">
    <property type="entry name" value="ER"/>
</dbReference>
<dbReference type="Pfam" id="PF00109">
    <property type="entry name" value="ketoacyl-synt"/>
    <property type="match status" value="1"/>
</dbReference>
<reference evidence="12" key="1">
    <citation type="journal article" date="2023" name="Mol. Phylogenet. Evol.">
        <title>Genome-scale phylogeny and comparative genomics of the fungal order Sordariales.</title>
        <authorList>
            <person name="Hensen N."/>
            <person name="Bonometti L."/>
            <person name="Westerberg I."/>
            <person name="Brannstrom I.O."/>
            <person name="Guillou S."/>
            <person name="Cros-Aarteil S."/>
            <person name="Calhoun S."/>
            <person name="Haridas S."/>
            <person name="Kuo A."/>
            <person name="Mondo S."/>
            <person name="Pangilinan J."/>
            <person name="Riley R."/>
            <person name="LaButti K."/>
            <person name="Andreopoulos B."/>
            <person name="Lipzen A."/>
            <person name="Chen C."/>
            <person name="Yan M."/>
            <person name="Daum C."/>
            <person name="Ng V."/>
            <person name="Clum A."/>
            <person name="Steindorff A."/>
            <person name="Ohm R.A."/>
            <person name="Martin F."/>
            <person name="Silar P."/>
            <person name="Natvig D.O."/>
            <person name="Lalanne C."/>
            <person name="Gautier V."/>
            <person name="Ament-Velasquez S.L."/>
            <person name="Kruys A."/>
            <person name="Hutchinson M.I."/>
            <person name="Powell A.J."/>
            <person name="Barry K."/>
            <person name="Miller A.N."/>
            <person name="Grigoriev I.V."/>
            <person name="Debuchy R."/>
            <person name="Gladieux P."/>
            <person name="Hiltunen Thoren M."/>
            <person name="Johannesson H."/>
        </authorList>
    </citation>
    <scope>NUCLEOTIDE SEQUENCE</scope>
    <source>
        <strain evidence="12">CBS 359.72</strain>
    </source>
</reference>
<dbReference type="Gene3D" id="3.40.50.720">
    <property type="entry name" value="NAD(P)-binding Rossmann-like Domain"/>
    <property type="match status" value="2"/>
</dbReference>
<evidence type="ECO:0000313" key="13">
    <source>
        <dbReference type="Proteomes" id="UP001303647"/>
    </source>
</evidence>
<evidence type="ECO:0000259" key="10">
    <source>
        <dbReference type="PROSITE" id="PS52004"/>
    </source>
</evidence>
<dbReference type="InterPro" id="IPR018201">
    <property type="entry name" value="Ketoacyl_synth_AS"/>
</dbReference>
<dbReference type="InterPro" id="IPR020841">
    <property type="entry name" value="PKS_Beta-ketoAc_synthase_dom"/>
</dbReference>
<evidence type="ECO:0000259" key="9">
    <source>
        <dbReference type="PROSITE" id="PS50075"/>
    </source>
</evidence>
<feature type="domain" description="Ketosynthase family 3 (KS3)" evidence="10">
    <location>
        <begin position="7"/>
        <end position="434"/>
    </location>
</feature>
<evidence type="ECO:0000256" key="8">
    <source>
        <dbReference type="PROSITE-ProRule" id="PRU01363"/>
    </source>
</evidence>
<feature type="active site" description="Proton acceptor; for dehydratase activity" evidence="8">
    <location>
        <position position="992"/>
    </location>
</feature>
<dbReference type="Pfam" id="PF00107">
    <property type="entry name" value="ADH_zinc_N"/>
    <property type="match status" value="1"/>
</dbReference>
<comment type="caution">
    <text evidence="12">The sequence shown here is derived from an EMBL/GenBank/DDBJ whole genome shotgun (WGS) entry which is preliminary data.</text>
</comment>
<dbReference type="Gene3D" id="3.40.366.10">
    <property type="entry name" value="Malonyl-Coenzyme A Acyl Carrier Protein, domain 2"/>
    <property type="match status" value="1"/>
</dbReference>
<dbReference type="PROSITE" id="PS52004">
    <property type="entry name" value="KS3_2"/>
    <property type="match status" value="1"/>
</dbReference>
<dbReference type="Pfam" id="PF00698">
    <property type="entry name" value="Acyl_transf_1"/>
    <property type="match status" value="1"/>
</dbReference>
<dbReference type="Gene3D" id="3.90.180.10">
    <property type="entry name" value="Medium-chain alcohol dehydrogenases, catalytic domain"/>
    <property type="match status" value="1"/>
</dbReference>
<evidence type="ECO:0000256" key="3">
    <source>
        <dbReference type="ARBA" id="ARBA00022679"/>
    </source>
</evidence>
<dbReference type="InterPro" id="IPR014030">
    <property type="entry name" value="Ketoacyl_synth_N"/>
</dbReference>
<gene>
    <name evidence="12" type="ORF">C7999DRAFT_35902</name>
</gene>
<dbReference type="GO" id="GO:0030639">
    <property type="term" value="P:polyketide biosynthetic process"/>
    <property type="evidence" value="ECO:0007669"/>
    <property type="project" value="UniProtKB-ARBA"/>
</dbReference>
<keyword evidence="3" id="KW-0808">Transferase</keyword>
<name>A0AAN7HIY1_9PEZI</name>
<dbReference type="InterPro" id="IPR016035">
    <property type="entry name" value="Acyl_Trfase/lysoPLipase"/>
</dbReference>
<dbReference type="InterPro" id="IPR032821">
    <property type="entry name" value="PKS_assoc"/>
</dbReference>
<keyword evidence="4" id="KW-0521">NADP</keyword>
<dbReference type="SUPFAM" id="SSF51735">
    <property type="entry name" value="NAD(P)-binding Rossmann-fold domains"/>
    <property type="match status" value="2"/>
</dbReference>
<dbReference type="GO" id="GO:0004312">
    <property type="term" value="F:fatty acid synthase activity"/>
    <property type="evidence" value="ECO:0007669"/>
    <property type="project" value="TreeGrafter"/>
</dbReference>
<dbReference type="InterPro" id="IPR011032">
    <property type="entry name" value="GroES-like_sf"/>
</dbReference>
<dbReference type="SMART" id="SM00825">
    <property type="entry name" value="PKS_KS"/>
    <property type="match status" value="1"/>
</dbReference>
<accession>A0AAN7HIY1</accession>
<dbReference type="Gene3D" id="1.10.1200.10">
    <property type="entry name" value="ACP-like"/>
    <property type="match status" value="1"/>
</dbReference>
<dbReference type="Pfam" id="PF14765">
    <property type="entry name" value="PS-DH"/>
    <property type="match status" value="1"/>
</dbReference>
<dbReference type="InterPro" id="IPR006162">
    <property type="entry name" value="Ppantetheine_attach_site"/>
</dbReference>